<keyword evidence="1" id="KW-1133">Transmembrane helix</keyword>
<dbReference type="PANTHER" id="PTHR40940">
    <property type="entry name" value="PROTEIN BATD-RELATED"/>
    <property type="match status" value="1"/>
</dbReference>
<dbReference type="AlphaFoldDB" id="A0A5B6TBY0"/>
<evidence type="ECO:0000313" key="4">
    <source>
        <dbReference type="Proteomes" id="UP000324133"/>
    </source>
</evidence>
<keyword evidence="1" id="KW-0472">Membrane</keyword>
<dbReference type="PANTHER" id="PTHR40940:SF2">
    <property type="entry name" value="BATD"/>
    <property type="match status" value="1"/>
</dbReference>
<evidence type="ECO:0000256" key="1">
    <source>
        <dbReference type="SAM" id="Phobius"/>
    </source>
</evidence>
<dbReference type="Pfam" id="PF13584">
    <property type="entry name" value="BatD"/>
    <property type="match status" value="2"/>
</dbReference>
<sequence>MKKAVIFFLWFMGWAAWCSAQSHTVEFGPTSIPIDQYFTISLKSPGVRPAKVEGFPEIEGLQKSTQKSFTTTITKGTKTSMVYTLTQQYAPLKEGEVTVKPFTLVVDGKNVPAPGIKVKVGPSAPVVPVPKDSLAAPAPVTAAAPEFVDVKENAFLTLHVPKEKVFVGEAVPVSLWFYVADADLGLLDFYEFESQIGAIVRQLKQRSTLEEVVQQEEILPEKIKIGEKPFTRYKLYEALLFPITPQPLRFPVVSLRMIKYKIAKNPSLLTQNRLPENKTYSAQSKDVTVRGLPPHPLRDQVAVGVFRLEEQVSRKTVSLNQNLVYHFNIKGEGNIRTLSAPQSLGISSELEIYSPEIRQTLEVTQGRLMGNKNFRYFIVGRQAGEFPLRELFQWVFFNPTTARYDTLRPALTVQVRGQEDQNSFIRAQDVGDFYNIAATESNELIGIDQFKEVRLYTNVVLGLLLGVASFIFILKRK</sequence>
<feature type="chain" id="PRO_5022666202" evidence="2">
    <location>
        <begin position="21"/>
        <end position="477"/>
    </location>
</feature>
<reference evidence="3 4" key="1">
    <citation type="submission" date="2019-07" db="EMBL/GenBank/DDBJ databases">
        <title>Rufibacter sp. nov., isolated from lake sediment.</title>
        <authorList>
            <person name="Qu J.-H."/>
        </authorList>
    </citation>
    <scope>NUCLEOTIDE SEQUENCE [LARGE SCALE GENOMIC DNA]</scope>
    <source>
        <strain evidence="3 4">NBS58-1</strain>
    </source>
</reference>
<keyword evidence="2" id="KW-0732">Signal</keyword>
<dbReference type="RefSeq" id="WP_149092431.1">
    <property type="nucleotide sequence ID" value="NZ_VKKY01000003.1"/>
</dbReference>
<comment type="caution">
    <text evidence="3">The sequence shown here is derived from an EMBL/GenBank/DDBJ whole genome shotgun (WGS) entry which is preliminary data.</text>
</comment>
<proteinExistence type="predicted"/>
<dbReference type="EMBL" id="VKKY01000003">
    <property type="protein sequence ID" value="KAA3436489.1"/>
    <property type="molecule type" value="Genomic_DNA"/>
</dbReference>
<evidence type="ECO:0000256" key="2">
    <source>
        <dbReference type="SAM" id="SignalP"/>
    </source>
</evidence>
<keyword evidence="1" id="KW-0812">Transmembrane</keyword>
<gene>
    <name evidence="3" type="ORF">FOA19_19045</name>
</gene>
<dbReference type="Proteomes" id="UP000324133">
    <property type="component" value="Unassembled WGS sequence"/>
</dbReference>
<dbReference type="OrthoDB" id="2079210at2"/>
<organism evidence="3 4">
    <name type="scientific">Rufibacter hautae</name>
    <dbReference type="NCBI Taxonomy" id="2595005"/>
    <lineage>
        <taxon>Bacteria</taxon>
        <taxon>Pseudomonadati</taxon>
        <taxon>Bacteroidota</taxon>
        <taxon>Cytophagia</taxon>
        <taxon>Cytophagales</taxon>
        <taxon>Hymenobacteraceae</taxon>
        <taxon>Rufibacter</taxon>
    </lineage>
</organism>
<dbReference type="InterPro" id="IPR025738">
    <property type="entry name" value="BatD"/>
</dbReference>
<keyword evidence="4" id="KW-1185">Reference proteome</keyword>
<feature type="signal peptide" evidence="2">
    <location>
        <begin position="1"/>
        <end position="20"/>
    </location>
</feature>
<evidence type="ECO:0000313" key="3">
    <source>
        <dbReference type="EMBL" id="KAA3436489.1"/>
    </source>
</evidence>
<name>A0A5B6TBY0_9BACT</name>
<accession>A0A5B6TBY0</accession>
<feature type="transmembrane region" description="Helical" evidence="1">
    <location>
        <begin position="455"/>
        <end position="474"/>
    </location>
</feature>
<protein>
    <submittedName>
        <fullName evidence="3">Protein BatD</fullName>
    </submittedName>
</protein>